<dbReference type="EMBL" id="FN823235">
    <property type="protein sequence ID" value="CBL94166.1"/>
    <property type="molecule type" value="Genomic_DNA"/>
</dbReference>
<accession>E4Z8P1</accession>
<protein>
    <submittedName>
        <fullName evidence="1">Uncharacterized protein</fullName>
    </submittedName>
</protein>
<sequence>MVFFKCFKSNTITILVKEGDSQVRGTMLKLCAQLTNPKALVLPMKYNLMHIKSWSSEVFWEVTDVGRLNTKKNACTSRILILNPLHHVLDNSPASFELLGDHILSRVVTWNSTLSTTGEAIFVEFYWEWLEDVLSLSKDVLTNDAMKYKKLSKKSGRKKTTKPEGDSDPSGAIGLAKCCAPAELKVFKNLGVALEHMEESYLAVFLAYWLCKFVFPKADVNFIRPRIFKMASKMTTGESFSHAIPVLANTYDGLSVVSNSASTEDRVAFRQVGAFFIIFNQAGAFDDKAQALFRSCDGLRMDHLARGGSARRGLIDDSHLCFSDLSYFTSLRSRSKGLK</sequence>
<reference evidence="1" key="1">
    <citation type="submission" date="2010-04" db="EMBL/GenBank/DDBJ databases">
        <title>Genomic organization of the Mal d 1 gene cluster on apple (Malus x domestica) linkage group 16.</title>
        <authorList>
            <person name="Pagliarani G."/>
            <person name="Paris R."/>
            <person name="Arens P."/>
            <person name="Tartarini S."/>
            <person name="Peters S."/>
            <person name="van de Weg E."/>
        </authorList>
    </citation>
    <scope>NUCLEOTIDE SEQUENCE</scope>
</reference>
<dbReference type="AlphaFoldDB" id="E4Z8P1"/>
<name>E4Z8P1_MALDO</name>
<evidence type="ECO:0000313" key="1">
    <source>
        <dbReference type="EMBL" id="CBL94166.1"/>
    </source>
</evidence>
<dbReference type="PANTHER" id="PTHR36607:SF20">
    <property type="entry name" value="AMINOTRANSFERASE-LIKE PLANT MOBILE DOMAIN-CONTAINING PROTEIN"/>
    <property type="match status" value="1"/>
</dbReference>
<dbReference type="PANTHER" id="PTHR36607">
    <property type="entry name" value="1,2-DIHYDROXY-3-KETO-5-METHYLTHIOPENTENE DIOXYGENASE 4"/>
    <property type="match status" value="1"/>
</dbReference>
<organism evidence="1">
    <name type="scientific">Malus domestica</name>
    <name type="common">Apple</name>
    <name type="synonym">Pyrus malus</name>
    <dbReference type="NCBI Taxonomy" id="3750"/>
    <lineage>
        <taxon>Eukaryota</taxon>
        <taxon>Viridiplantae</taxon>
        <taxon>Streptophyta</taxon>
        <taxon>Embryophyta</taxon>
        <taxon>Tracheophyta</taxon>
        <taxon>Spermatophyta</taxon>
        <taxon>Magnoliopsida</taxon>
        <taxon>eudicotyledons</taxon>
        <taxon>Gunneridae</taxon>
        <taxon>Pentapetalae</taxon>
        <taxon>rosids</taxon>
        <taxon>fabids</taxon>
        <taxon>Rosales</taxon>
        <taxon>Rosaceae</taxon>
        <taxon>Amygdaloideae</taxon>
        <taxon>Maleae</taxon>
        <taxon>Malus</taxon>
    </lineage>
</organism>
<proteinExistence type="predicted"/>